<evidence type="ECO:0000256" key="5">
    <source>
        <dbReference type="ARBA" id="ARBA00022801"/>
    </source>
</evidence>
<dbReference type="Gene3D" id="3.30.2310.20">
    <property type="entry name" value="RelE-like"/>
    <property type="match status" value="1"/>
</dbReference>
<comment type="caution">
    <text evidence="8">The sequence shown here is derived from an EMBL/GenBank/DDBJ whole genome shotgun (WGS) entry which is preliminary data.</text>
</comment>
<dbReference type="GO" id="GO:0006401">
    <property type="term" value="P:RNA catabolic process"/>
    <property type="evidence" value="ECO:0007669"/>
    <property type="project" value="InterPro"/>
</dbReference>
<organism evidence="8 9">
    <name type="scientific">Bifidobacterium callitrichidarum</name>
    <dbReference type="NCBI Taxonomy" id="2052941"/>
    <lineage>
        <taxon>Bacteria</taxon>
        <taxon>Bacillati</taxon>
        <taxon>Actinomycetota</taxon>
        <taxon>Actinomycetes</taxon>
        <taxon>Bifidobacteriales</taxon>
        <taxon>Bifidobacteriaceae</taxon>
        <taxon>Bifidobacterium</taxon>
    </lineage>
</organism>
<evidence type="ECO:0000256" key="6">
    <source>
        <dbReference type="ARBA" id="ARBA00030388"/>
    </source>
</evidence>
<comment type="similarity">
    <text evidence="1">Belongs to the YoeB family.</text>
</comment>
<dbReference type="InterPro" id="IPR009614">
    <property type="entry name" value="YoeB_toxin"/>
</dbReference>
<accession>A0A2U2N5T2</accession>
<dbReference type="SUPFAM" id="SSF143011">
    <property type="entry name" value="RelE-like"/>
    <property type="match status" value="1"/>
</dbReference>
<name>A0A2U2N5T2_9BIFI</name>
<dbReference type="GO" id="GO:0016787">
    <property type="term" value="F:hydrolase activity"/>
    <property type="evidence" value="ECO:0007669"/>
    <property type="project" value="UniProtKB-KW"/>
</dbReference>
<keyword evidence="4" id="KW-0255">Endonuclease</keyword>
<dbReference type="AlphaFoldDB" id="A0A2U2N5T2"/>
<dbReference type="InterPro" id="IPR035093">
    <property type="entry name" value="RelE/ParE_toxin_dom_sf"/>
</dbReference>
<keyword evidence="9" id="KW-1185">Reference proteome</keyword>
<evidence type="ECO:0000256" key="7">
    <source>
        <dbReference type="ARBA" id="ARBA00050056"/>
    </source>
</evidence>
<evidence type="ECO:0000256" key="2">
    <source>
        <dbReference type="ARBA" id="ARBA00022649"/>
    </source>
</evidence>
<dbReference type="GO" id="GO:0004519">
    <property type="term" value="F:endonuclease activity"/>
    <property type="evidence" value="ECO:0007669"/>
    <property type="project" value="UniProtKB-KW"/>
</dbReference>
<dbReference type="PANTHER" id="PTHR38039">
    <property type="entry name" value="TOXIN YOEB"/>
    <property type="match status" value="1"/>
</dbReference>
<keyword evidence="2" id="KW-1277">Toxin-antitoxin system</keyword>
<reference evidence="8 9" key="1">
    <citation type="journal article" date="2018" name="Int. J. Syst. Evol. Microbiol.">
        <title>Bifidobacterium callitrichidarum sp. nov. from the faeces of the emperor tamarin (Saguinus imperator).</title>
        <authorList>
            <person name="Modesto M."/>
            <person name="Michelini S."/>
            <person name="Sansosti M.C."/>
            <person name="De Filippo C."/>
            <person name="Cavalieri D."/>
            <person name="Qvirist L."/>
            <person name="Andlid T."/>
            <person name="Spiezio C."/>
            <person name="Sandri C."/>
            <person name="Pascarelli S."/>
            <person name="Sgorbati B."/>
            <person name="Mattarelli P."/>
        </authorList>
    </citation>
    <scope>NUCLEOTIDE SEQUENCE [LARGE SCALE GENOMIC DNA]</scope>
    <source>
        <strain evidence="8 9">TRI 5</strain>
    </source>
</reference>
<sequence>MIKVWSDEGWEDYLYWQTVDKKTLKRINLLVEDIERNGMAEGVGMPEPLRGNLSGWWSRRIDSKNRLVYRIRGGDEPRLEIASCRTHYQEH</sequence>
<proteinExistence type="inferred from homology"/>
<dbReference type="OrthoDB" id="9801102at2"/>
<evidence type="ECO:0000256" key="3">
    <source>
        <dbReference type="ARBA" id="ARBA00022722"/>
    </source>
</evidence>
<dbReference type="Pfam" id="PF06769">
    <property type="entry name" value="YoeB_toxin"/>
    <property type="match status" value="1"/>
</dbReference>
<keyword evidence="5" id="KW-0378">Hydrolase</keyword>
<dbReference type="EMBL" id="QFFM01000018">
    <property type="protein sequence ID" value="PWG64418.1"/>
    <property type="molecule type" value="Genomic_DNA"/>
</dbReference>
<dbReference type="NCBIfam" id="TIGR02116">
    <property type="entry name" value="toxin_Txe_YoeB"/>
    <property type="match status" value="1"/>
</dbReference>
<keyword evidence="3" id="KW-0540">Nuclease</keyword>
<evidence type="ECO:0000256" key="4">
    <source>
        <dbReference type="ARBA" id="ARBA00022759"/>
    </source>
</evidence>
<dbReference type="Proteomes" id="UP000245876">
    <property type="component" value="Unassembled WGS sequence"/>
</dbReference>
<evidence type="ECO:0000313" key="8">
    <source>
        <dbReference type="EMBL" id="PWG64418.1"/>
    </source>
</evidence>
<protein>
    <recommendedName>
        <fullName evidence="7">Endoribonuclease YoeB</fullName>
    </recommendedName>
    <alternativeName>
        <fullName evidence="6">Putative mRNA interferase YoeB</fullName>
    </alternativeName>
</protein>
<evidence type="ECO:0000256" key="1">
    <source>
        <dbReference type="ARBA" id="ARBA00008172"/>
    </source>
</evidence>
<dbReference type="PANTHER" id="PTHR38039:SF1">
    <property type="entry name" value="TOXIN YOEB"/>
    <property type="match status" value="1"/>
</dbReference>
<gene>
    <name evidence="8" type="ORF">DF196_09040</name>
</gene>
<dbReference type="RefSeq" id="WP_109057508.1">
    <property type="nucleotide sequence ID" value="NZ_QFFM01000018.1"/>
</dbReference>
<evidence type="ECO:0000313" key="9">
    <source>
        <dbReference type="Proteomes" id="UP000245876"/>
    </source>
</evidence>